<dbReference type="EMBL" id="CP046244">
    <property type="protein sequence ID" value="QGP93395.1"/>
    <property type="molecule type" value="Genomic_DNA"/>
</dbReference>
<name>A0A6I5ZUR8_9FIRM</name>
<evidence type="ECO:0000313" key="2">
    <source>
        <dbReference type="Proteomes" id="UP000425916"/>
    </source>
</evidence>
<dbReference type="OrthoDB" id="1727223at2"/>
<dbReference type="Proteomes" id="UP000425916">
    <property type="component" value="Chromosome"/>
</dbReference>
<dbReference type="InterPro" id="IPR013783">
    <property type="entry name" value="Ig-like_fold"/>
</dbReference>
<evidence type="ECO:0000313" key="1">
    <source>
        <dbReference type="EMBL" id="QGP93395.1"/>
    </source>
</evidence>
<gene>
    <name evidence="1" type="ORF">MGLY_28030</name>
</gene>
<dbReference type="Gene3D" id="2.60.40.10">
    <property type="entry name" value="Immunoglobulins"/>
    <property type="match status" value="1"/>
</dbReference>
<dbReference type="AlphaFoldDB" id="A0A6I5ZUR8"/>
<dbReference type="RefSeq" id="WP_156274767.1">
    <property type="nucleotide sequence ID" value="NZ_CP046244.1"/>
</dbReference>
<protein>
    <submittedName>
        <fullName evidence="1">Uncharacterized protein</fullName>
    </submittedName>
</protein>
<organism evidence="1 2">
    <name type="scientific">Neomoorella glycerini</name>
    <dbReference type="NCBI Taxonomy" id="55779"/>
    <lineage>
        <taxon>Bacteria</taxon>
        <taxon>Bacillati</taxon>
        <taxon>Bacillota</taxon>
        <taxon>Clostridia</taxon>
        <taxon>Neomoorellales</taxon>
        <taxon>Neomoorellaceae</taxon>
        <taxon>Neomoorella</taxon>
    </lineage>
</organism>
<accession>A0A6I5ZUR8</accession>
<keyword evidence="2" id="KW-1185">Reference proteome</keyword>
<proteinExistence type="predicted"/>
<sequence>MSMWFHLRVRNFFIKLAVLFAIAFLPGFLPIATYAAGIPVYQYDVNQSSLQGYVATYSGYYDWHDGGYPWRRYYKVFAYSPGLSPEYYYAGTLSLKSARGQFYVQAFNGNAWVNIQEINTWDGYNEYWRTLDYNIVLPFPIQQLRYVTYVSSWQGESNSHSCSIGSITYRVHLLGADQNTVQAAYNAANNAAGYAQNAYNAADAAKRSADQATANTTYNGQSAAYWAYQAAQGGIDTTPPTIQKVQGLNGATCTTTGTFSMVVQATDNRAGQLQARAQVDGGAWTGWYNIPGNAIPVTLSSSGAHTITVEVKDLAGNTSQATITAFRI</sequence>
<reference evidence="1 2" key="1">
    <citation type="submission" date="2019-11" db="EMBL/GenBank/DDBJ databases">
        <title>Genome sequence of Moorella glycerini DSM11254.</title>
        <authorList>
            <person name="Poehlein A."/>
            <person name="Boeer T."/>
            <person name="Daniel R."/>
        </authorList>
    </citation>
    <scope>NUCLEOTIDE SEQUENCE [LARGE SCALE GENOMIC DNA]</scope>
    <source>
        <strain evidence="1 2">DSM 11254</strain>
    </source>
</reference>